<organism evidence="1 2">
    <name type="scientific">Candidatus Omnitrophus magneticus</name>
    <dbReference type="NCBI Taxonomy" id="1609969"/>
    <lineage>
        <taxon>Bacteria</taxon>
        <taxon>Pseudomonadati</taxon>
        <taxon>Candidatus Omnitrophota</taxon>
        <taxon>Candidatus Omnitrophus</taxon>
    </lineage>
</organism>
<dbReference type="AlphaFoldDB" id="A0A0F0CTL5"/>
<protein>
    <submittedName>
        <fullName evidence="1">Uncharacterized protein</fullName>
    </submittedName>
</protein>
<proteinExistence type="predicted"/>
<name>A0A0F0CTL5_9BACT</name>
<comment type="caution">
    <text evidence="1">The sequence shown here is derived from an EMBL/GenBank/DDBJ whole genome shotgun (WGS) entry which is preliminary data.</text>
</comment>
<sequence length="40" mass="4878">MEDARRNRKYSKRDNKSERRDIARRVMGCNCRGTECRVIF</sequence>
<gene>
    <name evidence="1" type="ORF">OMAG_000763</name>
</gene>
<dbReference type="EMBL" id="JYNY01000173">
    <property type="protein sequence ID" value="KJJ85364.1"/>
    <property type="molecule type" value="Genomic_DNA"/>
</dbReference>
<accession>A0A0F0CTL5</accession>
<dbReference type="Proteomes" id="UP000033428">
    <property type="component" value="Unassembled WGS sequence"/>
</dbReference>
<evidence type="ECO:0000313" key="1">
    <source>
        <dbReference type="EMBL" id="KJJ85364.1"/>
    </source>
</evidence>
<keyword evidence="2" id="KW-1185">Reference proteome</keyword>
<evidence type="ECO:0000313" key="2">
    <source>
        <dbReference type="Proteomes" id="UP000033428"/>
    </source>
</evidence>
<reference evidence="1 2" key="1">
    <citation type="submission" date="2015-02" db="EMBL/GenBank/DDBJ databases">
        <title>Single-cell genomics of uncultivated deep-branching MTB reveals a conserved set of magnetosome genes.</title>
        <authorList>
            <person name="Kolinko S."/>
            <person name="Richter M."/>
            <person name="Glockner F.O."/>
            <person name="Brachmann A."/>
            <person name="Schuler D."/>
        </authorList>
    </citation>
    <scope>NUCLEOTIDE SEQUENCE [LARGE SCALE GENOMIC DNA]</scope>
    <source>
        <strain evidence="1">SKK-01</strain>
    </source>
</reference>